<accession>A9GRQ2</accession>
<dbReference type="KEGG" id="scl:sce3495"/>
<evidence type="ECO:0000313" key="3">
    <source>
        <dbReference type="Proteomes" id="UP000002139"/>
    </source>
</evidence>
<protein>
    <submittedName>
        <fullName evidence="2">Uncharacterized protein</fullName>
    </submittedName>
</protein>
<dbReference type="HOGENOM" id="CLU_1593469_0_0_7"/>
<dbReference type="Proteomes" id="UP000002139">
    <property type="component" value="Chromosome"/>
</dbReference>
<gene>
    <name evidence="2" type="ordered locus">sce3495</name>
</gene>
<organism evidence="2 3">
    <name type="scientific">Sorangium cellulosum (strain So ce56)</name>
    <name type="common">Polyangium cellulosum (strain So ce56)</name>
    <dbReference type="NCBI Taxonomy" id="448385"/>
    <lineage>
        <taxon>Bacteria</taxon>
        <taxon>Pseudomonadati</taxon>
        <taxon>Myxococcota</taxon>
        <taxon>Polyangia</taxon>
        <taxon>Polyangiales</taxon>
        <taxon>Polyangiaceae</taxon>
        <taxon>Sorangium</taxon>
    </lineage>
</organism>
<proteinExistence type="predicted"/>
<dbReference type="EMBL" id="AM746676">
    <property type="protein sequence ID" value="CAN93655.1"/>
    <property type="molecule type" value="Genomic_DNA"/>
</dbReference>
<evidence type="ECO:0000256" key="1">
    <source>
        <dbReference type="SAM" id="MobiDB-lite"/>
    </source>
</evidence>
<evidence type="ECO:0000313" key="2">
    <source>
        <dbReference type="EMBL" id="CAN93655.1"/>
    </source>
</evidence>
<name>A9GRQ2_SORC5</name>
<keyword evidence="3" id="KW-1185">Reference proteome</keyword>
<reference evidence="2 3" key="1">
    <citation type="journal article" date="2007" name="Nat. Biotechnol.">
        <title>Complete genome sequence of the myxobacterium Sorangium cellulosum.</title>
        <authorList>
            <person name="Schneiker S."/>
            <person name="Perlova O."/>
            <person name="Kaiser O."/>
            <person name="Gerth K."/>
            <person name="Alici A."/>
            <person name="Altmeyer M.O."/>
            <person name="Bartels D."/>
            <person name="Bekel T."/>
            <person name="Beyer S."/>
            <person name="Bode E."/>
            <person name="Bode H.B."/>
            <person name="Bolten C.J."/>
            <person name="Choudhuri J.V."/>
            <person name="Doss S."/>
            <person name="Elnakady Y.A."/>
            <person name="Frank B."/>
            <person name="Gaigalat L."/>
            <person name="Goesmann A."/>
            <person name="Groeger C."/>
            <person name="Gross F."/>
            <person name="Jelsbak L."/>
            <person name="Jelsbak L."/>
            <person name="Kalinowski J."/>
            <person name="Kegler C."/>
            <person name="Knauber T."/>
            <person name="Konietzny S."/>
            <person name="Kopp M."/>
            <person name="Krause L."/>
            <person name="Krug D."/>
            <person name="Linke B."/>
            <person name="Mahmud T."/>
            <person name="Martinez-Arias R."/>
            <person name="McHardy A.C."/>
            <person name="Merai M."/>
            <person name="Meyer F."/>
            <person name="Mormann S."/>
            <person name="Munoz-Dorado J."/>
            <person name="Perez J."/>
            <person name="Pradella S."/>
            <person name="Rachid S."/>
            <person name="Raddatz G."/>
            <person name="Rosenau F."/>
            <person name="Rueckert C."/>
            <person name="Sasse F."/>
            <person name="Scharfe M."/>
            <person name="Schuster S.C."/>
            <person name="Suen G."/>
            <person name="Treuner-Lange A."/>
            <person name="Velicer G.J."/>
            <person name="Vorholter F.-J."/>
            <person name="Weissman K.J."/>
            <person name="Welch R.D."/>
            <person name="Wenzel S.C."/>
            <person name="Whitworth D.E."/>
            <person name="Wilhelm S."/>
            <person name="Wittmann C."/>
            <person name="Bloecker H."/>
            <person name="Puehler A."/>
            <person name="Mueller R."/>
        </authorList>
    </citation>
    <scope>NUCLEOTIDE SEQUENCE [LARGE SCALE GENOMIC DNA]</scope>
    <source>
        <strain evidence="3">So ce56</strain>
    </source>
</reference>
<dbReference type="AlphaFoldDB" id="A9GRQ2"/>
<feature type="region of interest" description="Disordered" evidence="1">
    <location>
        <begin position="1"/>
        <end position="29"/>
    </location>
</feature>
<sequence length="167" mass="17970">MDPYRRGRWQSKGGGSGGLKGRTPGRVTPRNGVVEAETLVRRRWVRRSAPGSERAIAEPAGLDALAHDALFAPLYQADLPAVSPEDEAIAAYAAVSIHGASSSARRHSHDVALAFAVGRAPCIFHRIMARLPAPNPLLRDLDLPALSLRTHEQFRRVCAASARPTPS</sequence>